<dbReference type="PANTHER" id="PTHR45138:SF9">
    <property type="entry name" value="DIGUANYLATE CYCLASE DGCM-RELATED"/>
    <property type="match status" value="1"/>
</dbReference>
<feature type="transmembrane region" description="Helical" evidence="5">
    <location>
        <begin position="95"/>
        <end position="114"/>
    </location>
</feature>
<keyword evidence="5" id="KW-0472">Membrane</keyword>
<dbReference type="InterPro" id="IPR050469">
    <property type="entry name" value="Diguanylate_Cyclase"/>
</dbReference>
<evidence type="ECO:0000256" key="5">
    <source>
        <dbReference type="SAM" id="Phobius"/>
    </source>
</evidence>
<evidence type="ECO:0000259" key="6">
    <source>
        <dbReference type="PROSITE" id="PS50887"/>
    </source>
</evidence>
<evidence type="ECO:0000313" key="7">
    <source>
        <dbReference type="EMBL" id="QKZ04728.1"/>
    </source>
</evidence>
<proteinExistence type="predicted"/>
<evidence type="ECO:0000313" key="8">
    <source>
        <dbReference type="Proteomes" id="UP000509568"/>
    </source>
</evidence>
<feature type="transmembrane region" description="Helical" evidence="5">
    <location>
        <begin position="31"/>
        <end position="49"/>
    </location>
</feature>
<evidence type="ECO:0000256" key="2">
    <source>
        <dbReference type="ARBA" id="ARBA00004533"/>
    </source>
</evidence>
<dbReference type="EC" id="2.7.7.65" evidence="3"/>
<dbReference type="FunFam" id="3.30.70.270:FF:000001">
    <property type="entry name" value="Diguanylate cyclase domain protein"/>
    <property type="match status" value="1"/>
</dbReference>
<dbReference type="InterPro" id="IPR000160">
    <property type="entry name" value="GGDEF_dom"/>
</dbReference>
<dbReference type="Pfam" id="PF00990">
    <property type="entry name" value="GGDEF"/>
    <property type="match status" value="1"/>
</dbReference>
<dbReference type="GO" id="GO:0043709">
    <property type="term" value="P:cell adhesion involved in single-species biofilm formation"/>
    <property type="evidence" value="ECO:0007669"/>
    <property type="project" value="TreeGrafter"/>
</dbReference>
<dbReference type="PROSITE" id="PS50887">
    <property type="entry name" value="GGDEF"/>
    <property type="match status" value="1"/>
</dbReference>
<keyword evidence="5" id="KW-1133">Transmembrane helix</keyword>
<keyword evidence="8" id="KW-1185">Reference proteome</keyword>
<dbReference type="Proteomes" id="UP000509568">
    <property type="component" value="Chromosome"/>
</dbReference>
<comment type="subcellular location">
    <subcellularLocation>
        <location evidence="2">Cell inner membrane</location>
    </subcellularLocation>
</comment>
<feature type="transmembrane region" description="Helical" evidence="5">
    <location>
        <begin position="120"/>
        <end position="140"/>
    </location>
</feature>
<dbReference type="GO" id="GO:0005886">
    <property type="term" value="C:plasma membrane"/>
    <property type="evidence" value="ECO:0007669"/>
    <property type="project" value="UniProtKB-SubCell"/>
</dbReference>
<dbReference type="InterPro" id="IPR043128">
    <property type="entry name" value="Rev_trsase/Diguanyl_cyclase"/>
</dbReference>
<protein>
    <recommendedName>
        <fullName evidence="3">diguanylate cyclase</fullName>
        <ecNumber evidence="3">2.7.7.65</ecNumber>
    </recommendedName>
</protein>
<reference evidence="7 8" key="1">
    <citation type="submission" date="2020-06" db="EMBL/GenBank/DDBJ databases">
        <title>Pseudomonas eucalypticola sp. nov., an endophyte of Eucalyptus dunnii leaves with biocontrol ability of eucalyptus leaf blight.</title>
        <authorList>
            <person name="Liu Y."/>
            <person name="Song Z."/>
            <person name="Zeng H."/>
            <person name="Lu M."/>
            <person name="Wang X."/>
            <person name="Lian X."/>
            <person name="Zhang Q."/>
        </authorList>
    </citation>
    <scope>NUCLEOTIDE SEQUENCE [LARGE SCALE GENOMIC DNA]</scope>
    <source>
        <strain evidence="7 8">NP-1</strain>
    </source>
</reference>
<accession>A0A7D5HNS1</accession>
<feature type="transmembrane region" description="Helical" evidence="5">
    <location>
        <begin position="170"/>
        <end position="191"/>
    </location>
</feature>
<sequence length="377" mass="42037">MDHQGRQHQQDLHIAEQVRTDQLQQLFRQSMSALFGSYLAAVMLVWLGWERFDHNVVACWLALLAVSMLVRGSVFLRYFRSPLAERTPARWERPYWLTLVSSATIWGVGALAVIPANDLLAQALVMLFAVGMSVSAVSCYSAYRHMTVVSIILVLAPCTVWLLFQPSTLQVGIALAVMVFASFVCQATHTLSNALEKAYRLTHEIERAHTLSTYAAQTDELTGLKNRRAFFEHAQQTFKYCERNQMPVCALMLDMDHFKFINDTFGHPVGDEVLRQIGRVISTSLRAADIHGRLGGEEFAVLLPNTSLEVAETLAAQLLRAIARLELEPVRQVTASVGLAHADTDGQDLHKLINHADQALYRAKAQGRNQVVVAEAV</sequence>
<dbReference type="GO" id="GO:1902201">
    <property type="term" value="P:negative regulation of bacterial-type flagellum-dependent cell motility"/>
    <property type="evidence" value="ECO:0007669"/>
    <property type="project" value="TreeGrafter"/>
</dbReference>
<dbReference type="RefSeq" id="WP_176570797.1">
    <property type="nucleotide sequence ID" value="NZ_CP056030.1"/>
</dbReference>
<name>A0A7D5HNS1_9PSED</name>
<dbReference type="PANTHER" id="PTHR45138">
    <property type="entry name" value="REGULATORY COMPONENTS OF SENSORY TRANSDUCTION SYSTEM"/>
    <property type="match status" value="1"/>
</dbReference>
<organism evidence="7 8">
    <name type="scientific">Pseudomonas eucalypticola</name>
    <dbReference type="NCBI Taxonomy" id="2599595"/>
    <lineage>
        <taxon>Bacteria</taxon>
        <taxon>Pseudomonadati</taxon>
        <taxon>Pseudomonadota</taxon>
        <taxon>Gammaproteobacteria</taxon>
        <taxon>Pseudomonadales</taxon>
        <taxon>Pseudomonadaceae</taxon>
        <taxon>Pseudomonas</taxon>
    </lineage>
</organism>
<comment type="catalytic activity">
    <reaction evidence="4">
        <text>2 GTP = 3',3'-c-di-GMP + 2 diphosphate</text>
        <dbReference type="Rhea" id="RHEA:24898"/>
        <dbReference type="ChEBI" id="CHEBI:33019"/>
        <dbReference type="ChEBI" id="CHEBI:37565"/>
        <dbReference type="ChEBI" id="CHEBI:58805"/>
        <dbReference type="EC" id="2.7.7.65"/>
    </reaction>
</comment>
<keyword evidence="5" id="KW-0812">Transmembrane</keyword>
<evidence type="ECO:0000256" key="1">
    <source>
        <dbReference type="ARBA" id="ARBA00001946"/>
    </source>
</evidence>
<feature type="transmembrane region" description="Helical" evidence="5">
    <location>
        <begin position="55"/>
        <end position="74"/>
    </location>
</feature>
<comment type="cofactor">
    <cofactor evidence="1">
        <name>Mg(2+)</name>
        <dbReference type="ChEBI" id="CHEBI:18420"/>
    </cofactor>
</comment>
<dbReference type="AlphaFoldDB" id="A0A7D5HNS1"/>
<dbReference type="CDD" id="cd01949">
    <property type="entry name" value="GGDEF"/>
    <property type="match status" value="1"/>
</dbReference>
<evidence type="ECO:0000256" key="4">
    <source>
        <dbReference type="ARBA" id="ARBA00034247"/>
    </source>
</evidence>
<dbReference type="SMART" id="SM00267">
    <property type="entry name" value="GGDEF"/>
    <property type="match status" value="1"/>
</dbReference>
<gene>
    <name evidence="7" type="ORF">HWQ56_13395</name>
</gene>
<dbReference type="Gene3D" id="3.30.70.270">
    <property type="match status" value="1"/>
</dbReference>
<dbReference type="NCBIfam" id="TIGR00254">
    <property type="entry name" value="GGDEF"/>
    <property type="match status" value="1"/>
</dbReference>
<evidence type="ECO:0000256" key="3">
    <source>
        <dbReference type="ARBA" id="ARBA00012528"/>
    </source>
</evidence>
<dbReference type="EMBL" id="CP056030">
    <property type="protein sequence ID" value="QKZ04728.1"/>
    <property type="molecule type" value="Genomic_DNA"/>
</dbReference>
<dbReference type="SUPFAM" id="SSF55073">
    <property type="entry name" value="Nucleotide cyclase"/>
    <property type="match status" value="1"/>
</dbReference>
<dbReference type="KEGG" id="pez:HWQ56_13395"/>
<feature type="domain" description="GGDEF" evidence="6">
    <location>
        <begin position="246"/>
        <end position="376"/>
    </location>
</feature>
<dbReference type="GO" id="GO:0052621">
    <property type="term" value="F:diguanylate cyclase activity"/>
    <property type="evidence" value="ECO:0007669"/>
    <property type="project" value="UniProtKB-EC"/>
</dbReference>
<dbReference type="InterPro" id="IPR029787">
    <property type="entry name" value="Nucleotide_cyclase"/>
</dbReference>
<feature type="transmembrane region" description="Helical" evidence="5">
    <location>
        <begin position="147"/>
        <end position="164"/>
    </location>
</feature>